<dbReference type="EMBL" id="UAVW01000019">
    <property type="protein sequence ID" value="SQB16075.1"/>
    <property type="molecule type" value="Genomic_DNA"/>
</dbReference>
<dbReference type="eggNOG" id="COG2315">
    <property type="taxonomic scope" value="Bacteria"/>
</dbReference>
<dbReference type="PANTHER" id="PTHR35145:SF1">
    <property type="entry name" value="CYTOPLASMIC PROTEIN"/>
    <property type="match status" value="1"/>
</dbReference>
<dbReference type="InterPro" id="IPR038056">
    <property type="entry name" value="YjbR-like_sf"/>
</dbReference>
<keyword evidence="1" id="KW-0489">Methyltransferase</keyword>
<dbReference type="GO" id="GO:0008168">
    <property type="term" value="F:methyltransferase activity"/>
    <property type="evidence" value="ECO:0007669"/>
    <property type="project" value="UniProtKB-KW"/>
</dbReference>
<gene>
    <name evidence="1" type="primary">yjbR</name>
    <name evidence="1" type="ORF">ERS852480_05245</name>
    <name evidence="2" type="ORF">NCTC11224_05173</name>
</gene>
<organism evidence="1 3">
    <name type="scientific">Enterocloster clostridioformis</name>
    <dbReference type="NCBI Taxonomy" id="1531"/>
    <lineage>
        <taxon>Bacteria</taxon>
        <taxon>Bacillati</taxon>
        <taxon>Bacillota</taxon>
        <taxon>Clostridia</taxon>
        <taxon>Lachnospirales</taxon>
        <taxon>Lachnospiraceae</taxon>
        <taxon>Enterocloster</taxon>
    </lineage>
</organism>
<evidence type="ECO:0000313" key="3">
    <source>
        <dbReference type="Proteomes" id="UP000095512"/>
    </source>
</evidence>
<sequence length="114" mass="13817">MKTKKDLITYCLTYKDVYEDYPFRDHEWTVIRHRGNKRVFAWIYRREEQVCINLKCAPEWIEFWRNAYSGVRPGYHLNKKHWNTVVLDGSVPDKDIKRMIGESYDLTRGSGKER</sequence>
<reference evidence="1 3" key="1">
    <citation type="submission" date="2015-09" db="EMBL/GenBank/DDBJ databases">
        <authorList>
            <consortium name="Pathogen Informatics"/>
        </authorList>
    </citation>
    <scope>NUCLEOTIDE SEQUENCE [LARGE SCALE GENOMIC DNA]</scope>
    <source>
        <strain evidence="1 3">2789STDY5834865</strain>
    </source>
</reference>
<evidence type="ECO:0000313" key="4">
    <source>
        <dbReference type="Proteomes" id="UP000251853"/>
    </source>
</evidence>
<dbReference type="RefSeq" id="WP_022200352.1">
    <property type="nucleotide sequence ID" value="NZ_CAJUGB010000001.1"/>
</dbReference>
<dbReference type="InterPro" id="IPR007351">
    <property type="entry name" value="YjbR"/>
</dbReference>
<dbReference type="Proteomes" id="UP000095512">
    <property type="component" value="Unassembled WGS sequence"/>
</dbReference>
<dbReference type="EMBL" id="CZAB01000131">
    <property type="protein sequence ID" value="CUQ24885.1"/>
    <property type="molecule type" value="Genomic_DNA"/>
</dbReference>
<accession>A0A174UYP8</accession>
<dbReference type="GO" id="GO:0032259">
    <property type="term" value="P:methylation"/>
    <property type="evidence" value="ECO:0007669"/>
    <property type="project" value="UniProtKB-KW"/>
</dbReference>
<reference evidence="2 4" key="2">
    <citation type="submission" date="2018-06" db="EMBL/GenBank/DDBJ databases">
        <authorList>
            <consortium name="Pathogen Informatics"/>
            <person name="Doyle S."/>
        </authorList>
    </citation>
    <scope>NUCLEOTIDE SEQUENCE [LARGE SCALE GENOMIC DNA]</scope>
    <source>
        <strain evidence="2 4">NCTC11224</strain>
    </source>
</reference>
<proteinExistence type="predicted"/>
<evidence type="ECO:0000313" key="2">
    <source>
        <dbReference type="EMBL" id="SQB16075.1"/>
    </source>
</evidence>
<dbReference type="Gene3D" id="3.90.1150.30">
    <property type="match status" value="1"/>
</dbReference>
<dbReference type="Pfam" id="PF04237">
    <property type="entry name" value="YjbR"/>
    <property type="match status" value="1"/>
</dbReference>
<keyword evidence="4" id="KW-1185">Reference proteome</keyword>
<protein>
    <submittedName>
        <fullName evidence="1">Methylated-DNA--protein-cysteine methyltransferase</fullName>
    </submittedName>
</protein>
<dbReference type="InterPro" id="IPR058532">
    <property type="entry name" value="YjbR/MT2646/Rv2570-like"/>
</dbReference>
<dbReference type="STRING" id="1280695.GCA_000424325_03856"/>
<name>A0A174UYP8_9FIRM</name>
<dbReference type="PANTHER" id="PTHR35145">
    <property type="entry name" value="CYTOPLASMIC PROTEIN-RELATED"/>
    <property type="match status" value="1"/>
</dbReference>
<dbReference type="AlphaFoldDB" id="A0A174UYP8"/>
<keyword evidence="1" id="KW-0808">Transferase</keyword>
<evidence type="ECO:0000313" key="1">
    <source>
        <dbReference type="EMBL" id="CUQ24885.1"/>
    </source>
</evidence>
<dbReference type="Proteomes" id="UP000251853">
    <property type="component" value="Unassembled WGS sequence"/>
</dbReference>
<dbReference type="SUPFAM" id="SSF142906">
    <property type="entry name" value="YjbR-like"/>
    <property type="match status" value="1"/>
</dbReference>